<proteinExistence type="inferred from homology"/>
<dbReference type="InterPro" id="IPR037171">
    <property type="entry name" value="NagB/RpiA_transferase-like"/>
</dbReference>
<protein>
    <submittedName>
        <fullName evidence="3">3-oxoacid CoA-transferase subunit B</fullName>
    </submittedName>
</protein>
<dbReference type="PANTHER" id="PTHR13707:SF57">
    <property type="entry name" value="SUCCINYL-COA:3-KETOACID COENZYME A TRANSFERASE SUBUNIT B-RELATED"/>
    <property type="match status" value="1"/>
</dbReference>
<evidence type="ECO:0000313" key="3">
    <source>
        <dbReference type="EMBL" id="MBY0095694.1"/>
    </source>
</evidence>
<dbReference type="RefSeq" id="WP_221870910.1">
    <property type="nucleotide sequence ID" value="NZ_JACWFH010000006.1"/>
</dbReference>
<dbReference type="PANTHER" id="PTHR13707">
    <property type="entry name" value="KETOACID-COENZYME A TRANSFERASE"/>
    <property type="match status" value="1"/>
</dbReference>
<dbReference type="EMBL" id="JACWFH010000006">
    <property type="protein sequence ID" value="MBY0095694.1"/>
    <property type="molecule type" value="Genomic_DNA"/>
</dbReference>
<accession>A0ABS7K0A8</accession>
<dbReference type="SUPFAM" id="SSF100950">
    <property type="entry name" value="NagB/RpiA/CoA transferase-like"/>
    <property type="match status" value="1"/>
</dbReference>
<dbReference type="InterPro" id="IPR004165">
    <property type="entry name" value="CoA_trans_fam_I"/>
</dbReference>
<comment type="similarity">
    <text evidence="1">Belongs to the 3-oxoacid CoA-transferase subunit B family.</text>
</comment>
<evidence type="ECO:0000256" key="2">
    <source>
        <dbReference type="ARBA" id="ARBA00022679"/>
    </source>
</evidence>
<keyword evidence="2" id="KW-0808">Transferase</keyword>
<sequence>MDKRRLTREQIAKRIAKELREGDVINLGIGIPVLVSNFVSPESEYIYHSEQGVLGMGSLAEPHEADPDLVNASKEPVTLVPGGSFSHSADSFAMVRGKHIDVAILGGMQVSENGDLANWKVKDVGLGGIGGAMDIAIGAKSVYVAMTHTNKDGGPKIVKKLDYPVTALNCVSTIFTDMAVIEVTRDGLVLKEIAPGFTAEEVQKATEPKLILSPNLKEIAIS</sequence>
<reference evidence="3 4" key="1">
    <citation type="submission" date="2020-07" db="EMBL/GenBank/DDBJ databases">
        <title>Fungal Genomes of the International Space Station.</title>
        <authorList>
            <person name="Seuylemezian A."/>
            <person name="Singh N.K."/>
            <person name="Wood J."/>
            <person name="Venkateswaran K."/>
        </authorList>
    </citation>
    <scope>NUCLEOTIDE SEQUENCE [LARGE SCALE GENOMIC DNA]</scope>
    <source>
        <strain evidence="3 4">PL-B2</strain>
    </source>
</reference>
<keyword evidence="4" id="KW-1185">Reference proteome</keyword>
<dbReference type="InterPro" id="IPR012791">
    <property type="entry name" value="3-oxoacid_CoA-transf_B"/>
</dbReference>
<comment type="caution">
    <text evidence="3">The sequence shown here is derived from an EMBL/GenBank/DDBJ whole genome shotgun (WGS) entry which is preliminary data.</text>
</comment>
<gene>
    <name evidence="3" type="ORF">H0185_02530</name>
</gene>
<dbReference type="NCBIfam" id="TIGR02428">
    <property type="entry name" value="pcaJ_scoB_fam"/>
    <property type="match status" value="1"/>
</dbReference>
<dbReference type="Proteomes" id="UP000769780">
    <property type="component" value="Unassembled WGS sequence"/>
</dbReference>
<organism evidence="3 4">
    <name type="scientific">Mesobacillus maritimus</name>
    <dbReference type="NCBI Taxonomy" id="1643336"/>
    <lineage>
        <taxon>Bacteria</taxon>
        <taxon>Bacillati</taxon>
        <taxon>Bacillota</taxon>
        <taxon>Bacilli</taxon>
        <taxon>Bacillales</taxon>
        <taxon>Bacillaceae</taxon>
        <taxon>Mesobacillus</taxon>
    </lineage>
</organism>
<name>A0ABS7K0A8_9BACI</name>
<evidence type="ECO:0000313" key="4">
    <source>
        <dbReference type="Proteomes" id="UP000769780"/>
    </source>
</evidence>
<dbReference type="Pfam" id="PF01144">
    <property type="entry name" value="CoA_trans"/>
    <property type="match status" value="1"/>
</dbReference>
<dbReference type="Gene3D" id="3.40.1080.10">
    <property type="entry name" value="Glutaconate Coenzyme A-transferase"/>
    <property type="match status" value="1"/>
</dbReference>
<dbReference type="SMART" id="SM00882">
    <property type="entry name" value="CoA_trans"/>
    <property type="match status" value="1"/>
</dbReference>
<evidence type="ECO:0000256" key="1">
    <source>
        <dbReference type="ARBA" id="ARBA00007047"/>
    </source>
</evidence>